<sequence>MSSSRAPKVSRFDTIIAAAATLCAQKGIAETSLREIATEAKVSNGTLHYYFPSKDELIEKLILSAVEPLGRRAAEIAQSEEDPFDQLRQIVDLSFGLFDDDWDLYYVALQLGDRVHVRLAERFPTATNAMQQVIERGQQLGVMRNDDPLLLAIECHGVMMRVARALTFGELTPPLRRFVEPVSETYRRILQISSP</sequence>
<dbReference type="GO" id="GO:0003700">
    <property type="term" value="F:DNA-binding transcription factor activity"/>
    <property type="evidence" value="ECO:0007669"/>
    <property type="project" value="TreeGrafter"/>
</dbReference>
<dbReference type="SUPFAM" id="SSF46689">
    <property type="entry name" value="Homeodomain-like"/>
    <property type="match status" value="1"/>
</dbReference>
<keyword evidence="1" id="KW-0805">Transcription regulation</keyword>
<accession>A0A2S8G0S7</accession>
<dbReference type="InterPro" id="IPR023772">
    <property type="entry name" value="DNA-bd_HTH_TetR-type_CS"/>
</dbReference>
<dbReference type="Gene3D" id="1.10.10.60">
    <property type="entry name" value="Homeodomain-like"/>
    <property type="match status" value="1"/>
</dbReference>
<dbReference type="PANTHER" id="PTHR30055:SF234">
    <property type="entry name" value="HTH-TYPE TRANSCRIPTIONAL REGULATOR BETI"/>
    <property type="match status" value="1"/>
</dbReference>
<protein>
    <recommendedName>
        <fullName evidence="5">HTH tetR-type domain-containing protein</fullName>
    </recommendedName>
</protein>
<dbReference type="InterPro" id="IPR050109">
    <property type="entry name" value="HTH-type_TetR-like_transc_reg"/>
</dbReference>
<reference evidence="6 7" key="1">
    <citation type="submission" date="2018-02" db="EMBL/GenBank/DDBJ databases">
        <title>Comparative genomes isolates from brazilian mangrove.</title>
        <authorList>
            <person name="Araujo J.E."/>
            <person name="Taketani R.G."/>
            <person name="Silva M.C.P."/>
            <person name="Loureco M.V."/>
            <person name="Andreote F.D."/>
        </authorList>
    </citation>
    <scope>NUCLEOTIDE SEQUENCE [LARGE SCALE GENOMIC DNA]</scope>
    <source>
        <strain evidence="6 7">Hex-1 MGV</strain>
    </source>
</reference>
<dbReference type="InterPro" id="IPR001647">
    <property type="entry name" value="HTH_TetR"/>
</dbReference>
<evidence type="ECO:0000256" key="1">
    <source>
        <dbReference type="ARBA" id="ARBA00023015"/>
    </source>
</evidence>
<organism evidence="6 7">
    <name type="scientific">Blastopirellula marina</name>
    <dbReference type="NCBI Taxonomy" id="124"/>
    <lineage>
        <taxon>Bacteria</taxon>
        <taxon>Pseudomonadati</taxon>
        <taxon>Planctomycetota</taxon>
        <taxon>Planctomycetia</taxon>
        <taxon>Pirellulales</taxon>
        <taxon>Pirellulaceae</taxon>
        <taxon>Blastopirellula</taxon>
    </lineage>
</organism>
<dbReference type="PROSITE" id="PS50977">
    <property type="entry name" value="HTH_TETR_2"/>
    <property type="match status" value="1"/>
</dbReference>
<evidence type="ECO:0000256" key="4">
    <source>
        <dbReference type="PROSITE-ProRule" id="PRU00335"/>
    </source>
</evidence>
<dbReference type="Proteomes" id="UP000238322">
    <property type="component" value="Unassembled WGS sequence"/>
</dbReference>
<dbReference type="GO" id="GO:0000976">
    <property type="term" value="F:transcription cis-regulatory region binding"/>
    <property type="evidence" value="ECO:0007669"/>
    <property type="project" value="TreeGrafter"/>
</dbReference>
<dbReference type="InterPro" id="IPR009057">
    <property type="entry name" value="Homeodomain-like_sf"/>
</dbReference>
<keyword evidence="3" id="KW-0804">Transcription</keyword>
<evidence type="ECO:0000256" key="2">
    <source>
        <dbReference type="ARBA" id="ARBA00023125"/>
    </source>
</evidence>
<dbReference type="OrthoDB" id="9780939at2"/>
<dbReference type="RefSeq" id="WP_105328993.1">
    <property type="nucleotide sequence ID" value="NZ_PUHY01000005.1"/>
</dbReference>
<dbReference type="SUPFAM" id="SSF48498">
    <property type="entry name" value="Tetracyclin repressor-like, C-terminal domain"/>
    <property type="match status" value="1"/>
</dbReference>
<dbReference type="PANTHER" id="PTHR30055">
    <property type="entry name" value="HTH-TYPE TRANSCRIPTIONAL REGULATOR RUTR"/>
    <property type="match status" value="1"/>
</dbReference>
<feature type="domain" description="HTH tetR-type" evidence="5">
    <location>
        <begin position="9"/>
        <end position="69"/>
    </location>
</feature>
<proteinExistence type="predicted"/>
<dbReference type="Gene3D" id="1.10.357.10">
    <property type="entry name" value="Tetracycline Repressor, domain 2"/>
    <property type="match status" value="1"/>
</dbReference>
<evidence type="ECO:0000259" key="5">
    <source>
        <dbReference type="PROSITE" id="PS50977"/>
    </source>
</evidence>
<dbReference type="Pfam" id="PF00440">
    <property type="entry name" value="TetR_N"/>
    <property type="match status" value="1"/>
</dbReference>
<comment type="caution">
    <text evidence="6">The sequence shown here is derived from an EMBL/GenBank/DDBJ whole genome shotgun (WGS) entry which is preliminary data.</text>
</comment>
<dbReference type="AlphaFoldDB" id="A0A2S8G0S7"/>
<dbReference type="InterPro" id="IPR036271">
    <property type="entry name" value="Tet_transcr_reg_TetR-rel_C_sf"/>
</dbReference>
<dbReference type="PRINTS" id="PR00455">
    <property type="entry name" value="HTHTETR"/>
</dbReference>
<feature type="DNA-binding region" description="H-T-H motif" evidence="4">
    <location>
        <begin position="32"/>
        <end position="51"/>
    </location>
</feature>
<name>A0A2S8G0S7_9BACT</name>
<evidence type="ECO:0000313" key="6">
    <source>
        <dbReference type="EMBL" id="PQO37744.1"/>
    </source>
</evidence>
<dbReference type="PROSITE" id="PS01081">
    <property type="entry name" value="HTH_TETR_1"/>
    <property type="match status" value="1"/>
</dbReference>
<keyword evidence="2 4" id="KW-0238">DNA-binding</keyword>
<gene>
    <name evidence="6" type="ORF">C5Y83_07315</name>
</gene>
<evidence type="ECO:0000256" key="3">
    <source>
        <dbReference type="ARBA" id="ARBA00023163"/>
    </source>
</evidence>
<dbReference type="EMBL" id="PUHY01000005">
    <property type="protein sequence ID" value="PQO37744.1"/>
    <property type="molecule type" value="Genomic_DNA"/>
</dbReference>
<evidence type="ECO:0000313" key="7">
    <source>
        <dbReference type="Proteomes" id="UP000238322"/>
    </source>
</evidence>